<dbReference type="PANTHER" id="PTHR19288:SF93">
    <property type="entry name" value="FI11325P-RELATED"/>
    <property type="match status" value="1"/>
</dbReference>
<dbReference type="AlphaFoldDB" id="A0A1J1HW02"/>
<sequence length="372" mass="42096">IHIHTYLTLYITFGLSRRKKYKLINIIVQCSDFRKTSECINLFIKQASTIKVHKMSIQLPADISSYDRTTFKAWINSFDVVLCDCDGVLWLHNDIYEGASDVVNKLTDLGKKVYLITNNNMASRQEMREKCQANNFKLEIENMISSAFAMGQYMKHIKFNKKVYVIGSNVLANELESVGLTVIGRGPDVAIDSLPDQVKNDLGQMDDEVGAVVVGFDHHYSFPKLFKAVNYLRNENVKFLATNTDESIDFPFFTFPDAGAIVAGIKNITKIDPIVIGKPSKILSDVTLKDEAHREPKRFLVVGDRLNTDIMYGNNNNYQTILVGTGVHNMTDVQQIIDKINNGKDSTEDTKKLIPDFYISSMKELKIKLESI</sequence>
<evidence type="ECO:0000256" key="4">
    <source>
        <dbReference type="PIRSR" id="PIRSR000915-3"/>
    </source>
</evidence>
<dbReference type="Pfam" id="PF13242">
    <property type="entry name" value="Hydrolase_like"/>
    <property type="match status" value="1"/>
</dbReference>
<dbReference type="OrthoDB" id="413953at2759"/>
<organism evidence="5 6">
    <name type="scientific">Clunio marinus</name>
    <dbReference type="NCBI Taxonomy" id="568069"/>
    <lineage>
        <taxon>Eukaryota</taxon>
        <taxon>Metazoa</taxon>
        <taxon>Ecdysozoa</taxon>
        <taxon>Arthropoda</taxon>
        <taxon>Hexapoda</taxon>
        <taxon>Insecta</taxon>
        <taxon>Pterygota</taxon>
        <taxon>Neoptera</taxon>
        <taxon>Endopterygota</taxon>
        <taxon>Diptera</taxon>
        <taxon>Nematocera</taxon>
        <taxon>Chironomoidea</taxon>
        <taxon>Chironomidae</taxon>
        <taxon>Clunio</taxon>
    </lineage>
</organism>
<evidence type="ECO:0000313" key="5">
    <source>
        <dbReference type="EMBL" id="CRK92163.1"/>
    </source>
</evidence>
<name>A0A1J1HW02_9DIPT</name>
<dbReference type="Gene3D" id="3.40.50.1000">
    <property type="entry name" value="HAD superfamily/HAD-like"/>
    <property type="match status" value="2"/>
</dbReference>
<feature type="active site" description="Nucleophile" evidence="2">
    <location>
        <position position="84"/>
    </location>
</feature>
<evidence type="ECO:0000313" key="6">
    <source>
        <dbReference type="Proteomes" id="UP000183832"/>
    </source>
</evidence>
<dbReference type="InterPro" id="IPR023214">
    <property type="entry name" value="HAD_sf"/>
</dbReference>
<keyword evidence="4" id="KW-0479">Metal-binding</keyword>
<keyword evidence="6" id="KW-1185">Reference proteome</keyword>
<feature type="binding site" evidence="4">
    <location>
        <position position="86"/>
    </location>
    <ligand>
        <name>Mg(2+)</name>
        <dbReference type="ChEBI" id="CHEBI:18420"/>
    </ligand>
</feature>
<dbReference type="InterPro" id="IPR006349">
    <property type="entry name" value="PGP_euk"/>
</dbReference>
<dbReference type="PANTHER" id="PTHR19288">
    <property type="entry name" value="4-NITROPHENYLPHOSPHATASE-RELATED"/>
    <property type="match status" value="1"/>
</dbReference>
<dbReference type="NCBIfam" id="TIGR01460">
    <property type="entry name" value="HAD-SF-IIA"/>
    <property type="match status" value="1"/>
</dbReference>
<feature type="binding site" evidence="4">
    <location>
        <position position="84"/>
    </location>
    <ligand>
        <name>Mg(2+)</name>
        <dbReference type="ChEBI" id="CHEBI:18420"/>
    </ligand>
</feature>
<proteinExistence type="predicted"/>
<feature type="active site" description="Proton donor" evidence="2">
    <location>
        <position position="86"/>
    </location>
</feature>
<keyword evidence="4" id="KW-0460">Magnesium</keyword>
<dbReference type="STRING" id="568069.A0A1J1HW02"/>
<dbReference type="EMBL" id="CVRI01000024">
    <property type="protein sequence ID" value="CRK92163.1"/>
    <property type="molecule type" value="Genomic_DNA"/>
</dbReference>
<evidence type="ECO:0000256" key="1">
    <source>
        <dbReference type="ARBA" id="ARBA00022801"/>
    </source>
</evidence>
<dbReference type="NCBIfam" id="TIGR01452">
    <property type="entry name" value="PGP_euk"/>
    <property type="match status" value="1"/>
</dbReference>
<reference evidence="5 6" key="1">
    <citation type="submission" date="2015-04" db="EMBL/GenBank/DDBJ databases">
        <authorList>
            <person name="Syromyatnikov M.Y."/>
            <person name="Popov V.N."/>
        </authorList>
    </citation>
    <scope>NUCLEOTIDE SEQUENCE [LARGE SCALE GENOMIC DNA]</scope>
</reference>
<dbReference type="InterPro" id="IPR036412">
    <property type="entry name" value="HAD-like_sf"/>
</dbReference>
<dbReference type="Proteomes" id="UP000183832">
    <property type="component" value="Unassembled WGS sequence"/>
</dbReference>
<keyword evidence="1" id="KW-0378">Hydrolase</keyword>
<dbReference type="InterPro" id="IPR006357">
    <property type="entry name" value="HAD-SF_hydro_IIA"/>
</dbReference>
<dbReference type="Pfam" id="PF13344">
    <property type="entry name" value="Hydrolase_6"/>
    <property type="match status" value="1"/>
</dbReference>
<feature type="binding site" evidence="3">
    <location>
        <position position="278"/>
    </location>
    <ligand>
        <name>substrate</name>
    </ligand>
</feature>
<comment type="cofactor">
    <cofactor evidence="4">
        <name>Mg(2+)</name>
        <dbReference type="ChEBI" id="CHEBI:18420"/>
    </cofactor>
    <text evidence="4">Divalent metal ions. Mg(2+) is the most effective.</text>
</comment>
<feature type="binding site" evidence="4">
    <location>
        <position position="304"/>
    </location>
    <ligand>
        <name>Mg(2+)</name>
        <dbReference type="ChEBI" id="CHEBI:18420"/>
    </ligand>
</feature>
<gene>
    <name evidence="5" type="ORF">CLUMA_CG005711</name>
</gene>
<dbReference type="GO" id="GO:0016791">
    <property type="term" value="F:phosphatase activity"/>
    <property type="evidence" value="ECO:0007669"/>
    <property type="project" value="InterPro"/>
</dbReference>
<evidence type="ECO:0000256" key="2">
    <source>
        <dbReference type="PIRSR" id="PIRSR000915-1"/>
    </source>
</evidence>
<dbReference type="GO" id="GO:0005737">
    <property type="term" value="C:cytoplasm"/>
    <property type="evidence" value="ECO:0007669"/>
    <property type="project" value="TreeGrafter"/>
</dbReference>
<feature type="non-terminal residue" evidence="5">
    <location>
        <position position="1"/>
    </location>
</feature>
<protein>
    <submittedName>
        <fullName evidence="5">CLUMA_CG005711, isoform A</fullName>
    </submittedName>
</protein>
<dbReference type="GO" id="GO:0046872">
    <property type="term" value="F:metal ion binding"/>
    <property type="evidence" value="ECO:0007669"/>
    <property type="project" value="UniProtKB-KW"/>
</dbReference>
<evidence type="ECO:0000256" key="3">
    <source>
        <dbReference type="PIRSR" id="PIRSR000915-2"/>
    </source>
</evidence>
<dbReference type="PIRSF" id="PIRSF000915">
    <property type="entry name" value="PGP-type_phosphatase"/>
    <property type="match status" value="1"/>
</dbReference>
<accession>A0A1J1HW02</accession>
<dbReference type="SUPFAM" id="SSF56784">
    <property type="entry name" value="HAD-like"/>
    <property type="match status" value="1"/>
</dbReference>